<dbReference type="AlphaFoldDB" id="A0A1I5CX82"/>
<dbReference type="Proteomes" id="UP000198705">
    <property type="component" value="Unassembled WGS sequence"/>
</dbReference>
<dbReference type="RefSeq" id="WP_092209257.1">
    <property type="nucleotide sequence ID" value="NZ_FOVN01000006.1"/>
</dbReference>
<dbReference type="EMBL" id="FOVN01000006">
    <property type="protein sequence ID" value="SFN91553.1"/>
    <property type="molecule type" value="Genomic_DNA"/>
</dbReference>
<keyword evidence="2" id="KW-1185">Reference proteome</keyword>
<sequence>MKHFRLILSVLLILQSCKSDKENTPITEMNEKELTTSEKIAQAYGIENWNEVNTISFDFNVRKDSSLFKRSWKWSPKTNNITLITPNDTLQYNRNEMDSTFINADKAFINDKFWLLAPFNLIWDSGTTISEPVEETAPISKKTLYKITLTYPNEGGYTPGDAYDFYYNSDFFIEEWVYRKGNAKEPSMMSTWENNVGYNGVIIALSHKKTDDNWELFFDNVSIN</sequence>
<evidence type="ECO:0000313" key="2">
    <source>
        <dbReference type="Proteomes" id="UP000198705"/>
    </source>
</evidence>
<name>A0A1I5CX82_9FLAO</name>
<proteinExistence type="predicted"/>
<protein>
    <submittedName>
        <fullName evidence="1">Uncharacterized protein</fullName>
    </submittedName>
</protein>
<dbReference type="STRING" id="649333.SAMN04487989_10661"/>
<reference evidence="2" key="1">
    <citation type="submission" date="2016-10" db="EMBL/GenBank/DDBJ databases">
        <authorList>
            <person name="Varghese N."/>
            <person name="Submissions S."/>
        </authorList>
    </citation>
    <scope>NUCLEOTIDE SEQUENCE [LARGE SCALE GENOMIC DNA]</scope>
    <source>
        <strain evidence="2">DSM 23925</strain>
    </source>
</reference>
<evidence type="ECO:0000313" key="1">
    <source>
        <dbReference type="EMBL" id="SFN91553.1"/>
    </source>
</evidence>
<accession>A0A1I5CX82</accession>
<gene>
    <name evidence="1" type="ORF">SAMN04487989_10661</name>
</gene>
<dbReference type="PROSITE" id="PS51257">
    <property type="entry name" value="PROKAR_LIPOPROTEIN"/>
    <property type="match status" value="1"/>
</dbReference>
<organism evidence="1 2">
    <name type="scientific">Bizionia echini</name>
    <dbReference type="NCBI Taxonomy" id="649333"/>
    <lineage>
        <taxon>Bacteria</taxon>
        <taxon>Pseudomonadati</taxon>
        <taxon>Bacteroidota</taxon>
        <taxon>Flavobacteriia</taxon>
        <taxon>Flavobacteriales</taxon>
        <taxon>Flavobacteriaceae</taxon>
        <taxon>Bizionia</taxon>
    </lineage>
</organism>
<dbReference type="OrthoDB" id="892266at2"/>